<proteinExistence type="predicted"/>
<evidence type="ECO:0000313" key="2">
    <source>
        <dbReference type="Proteomes" id="UP000054988"/>
    </source>
</evidence>
<accession>A0A0W0FWQ7</accession>
<evidence type="ECO:0000313" key="1">
    <source>
        <dbReference type="EMBL" id="KTB40714.1"/>
    </source>
</evidence>
<dbReference type="AlphaFoldDB" id="A0A0W0FWQ7"/>
<dbReference type="EMBL" id="LATX01001554">
    <property type="protein sequence ID" value="KTB40714.1"/>
    <property type="molecule type" value="Genomic_DNA"/>
</dbReference>
<sequence length="47" mass="5492">MKKAYEEKKRKAHKFKAEDKLGPFKVEEHIGDLDYCLNDEGPQLEGQ</sequence>
<protein>
    <submittedName>
        <fullName evidence="1">Uncharacterized protein</fullName>
    </submittedName>
</protein>
<reference evidence="1 2" key="1">
    <citation type="submission" date="2015-12" db="EMBL/GenBank/DDBJ databases">
        <title>Draft genome sequence of Moniliophthora roreri, the causal agent of frosty pod rot of cacao.</title>
        <authorList>
            <person name="Aime M.C."/>
            <person name="Diaz-Valderrama J.R."/>
            <person name="Kijpornyongpan T."/>
            <person name="Phillips-Mora W."/>
        </authorList>
    </citation>
    <scope>NUCLEOTIDE SEQUENCE [LARGE SCALE GENOMIC DNA]</scope>
    <source>
        <strain evidence="1 2">MCA 2952</strain>
    </source>
</reference>
<dbReference type="Proteomes" id="UP000054988">
    <property type="component" value="Unassembled WGS sequence"/>
</dbReference>
<comment type="caution">
    <text evidence="1">The sequence shown here is derived from an EMBL/GenBank/DDBJ whole genome shotgun (WGS) entry which is preliminary data.</text>
</comment>
<organism evidence="1 2">
    <name type="scientific">Moniliophthora roreri</name>
    <name type="common">Frosty pod rot fungus</name>
    <name type="synonym">Monilia roreri</name>
    <dbReference type="NCBI Taxonomy" id="221103"/>
    <lineage>
        <taxon>Eukaryota</taxon>
        <taxon>Fungi</taxon>
        <taxon>Dikarya</taxon>
        <taxon>Basidiomycota</taxon>
        <taxon>Agaricomycotina</taxon>
        <taxon>Agaricomycetes</taxon>
        <taxon>Agaricomycetidae</taxon>
        <taxon>Agaricales</taxon>
        <taxon>Marasmiineae</taxon>
        <taxon>Marasmiaceae</taxon>
        <taxon>Moniliophthora</taxon>
    </lineage>
</organism>
<name>A0A0W0FWQ7_MONRR</name>
<gene>
    <name evidence="1" type="ORF">WG66_6706</name>
</gene>